<evidence type="ECO:0000313" key="2">
    <source>
        <dbReference type="Proteomes" id="UP000186922"/>
    </source>
</evidence>
<keyword evidence="2" id="KW-1185">Reference proteome</keyword>
<dbReference type="Proteomes" id="UP000186922">
    <property type="component" value="Unassembled WGS sequence"/>
</dbReference>
<gene>
    <name evidence="1" type="primary">RvY_06531</name>
    <name evidence="1" type="synonym">RvY_06531.2</name>
    <name evidence="1" type="ORF">RvY_06531-2</name>
</gene>
<organism evidence="1 2">
    <name type="scientific">Ramazzottius varieornatus</name>
    <name type="common">Water bear</name>
    <name type="synonym">Tardigrade</name>
    <dbReference type="NCBI Taxonomy" id="947166"/>
    <lineage>
        <taxon>Eukaryota</taxon>
        <taxon>Metazoa</taxon>
        <taxon>Ecdysozoa</taxon>
        <taxon>Tardigrada</taxon>
        <taxon>Eutardigrada</taxon>
        <taxon>Parachela</taxon>
        <taxon>Hypsibioidea</taxon>
        <taxon>Ramazzottiidae</taxon>
        <taxon>Ramazzottius</taxon>
    </lineage>
</organism>
<evidence type="ECO:0000313" key="1">
    <source>
        <dbReference type="EMBL" id="GAU94820.1"/>
    </source>
</evidence>
<proteinExistence type="predicted"/>
<dbReference type="AlphaFoldDB" id="A0A1D1V1U4"/>
<sequence length="99" mass="11641">MHCTSDLSHQVGKYSMTCRLPSDTNFKNRSLPFGFGLFSQTFRKLLQFQSVLRLLRGIQFTDGSREFRGRLRKREFMCRNPDPFDEFICPSAQIPQKML</sequence>
<comment type="caution">
    <text evidence="1">The sequence shown here is derived from an EMBL/GenBank/DDBJ whole genome shotgun (WGS) entry which is preliminary data.</text>
</comment>
<protein>
    <submittedName>
        <fullName evidence="1">Uncharacterized protein</fullName>
    </submittedName>
</protein>
<dbReference type="EMBL" id="BDGG01000003">
    <property type="protein sequence ID" value="GAU94820.1"/>
    <property type="molecule type" value="Genomic_DNA"/>
</dbReference>
<accession>A0A1D1V1U4</accession>
<name>A0A1D1V1U4_RAMVA</name>
<reference evidence="1 2" key="1">
    <citation type="journal article" date="2016" name="Nat. Commun.">
        <title>Extremotolerant tardigrade genome and improved radiotolerance of human cultured cells by tardigrade-unique protein.</title>
        <authorList>
            <person name="Hashimoto T."/>
            <person name="Horikawa D.D."/>
            <person name="Saito Y."/>
            <person name="Kuwahara H."/>
            <person name="Kozuka-Hata H."/>
            <person name="Shin-I T."/>
            <person name="Minakuchi Y."/>
            <person name="Ohishi K."/>
            <person name="Motoyama A."/>
            <person name="Aizu T."/>
            <person name="Enomoto A."/>
            <person name="Kondo K."/>
            <person name="Tanaka S."/>
            <person name="Hara Y."/>
            <person name="Koshikawa S."/>
            <person name="Sagara H."/>
            <person name="Miura T."/>
            <person name="Yokobori S."/>
            <person name="Miyagawa K."/>
            <person name="Suzuki Y."/>
            <person name="Kubo T."/>
            <person name="Oyama M."/>
            <person name="Kohara Y."/>
            <person name="Fujiyama A."/>
            <person name="Arakawa K."/>
            <person name="Katayama T."/>
            <person name="Toyoda A."/>
            <person name="Kunieda T."/>
        </authorList>
    </citation>
    <scope>NUCLEOTIDE SEQUENCE [LARGE SCALE GENOMIC DNA]</scope>
    <source>
        <strain evidence="1 2">YOKOZUNA-1</strain>
    </source>
</reference>